<dbReference type="PANTHER" id="PTHR10218">
    <property type="entry name" value="GTP-BINDING PROTEIN ALPHA SUBUNIT"/>
    <property type="match status" value="1"/>
</dbReference>
<sequence length="372" mass="42267">MGCASSNLSPDEKAARDKAKKMDNLLEEDKNFDEQLIKLLLLGAGESGKSTIFKQMRILYGEGFGNEARQQTAPVIISNLISGTRTVLENTDKLGFSITDETVKTASKLLMDTSDDTLLNDELAAAIKSLWEDPQFQETFKQRAQFQLFDCYGDFAKSVSTNWPEWGGPGWVPSVSDVMKARVRTSGIVEERYTIDGVNFRMYDVGGQRNERKKWIHCFDGVTAIIFVGAISEYDQVLYEDKTQNRLVEAIELFDEICNSKWFQETSIILFLNKRDLFEEKFVVNKIPLNVTGLPVFESWEPVDWDTESPESAVARAHNWIVKQFLDQRKDPEKEVYHHITCATDTKNVETVFNACKDIILKANLKSSGFMS</sequence>
<keyword evidence="7" id="KW-0807">Transducer</keyword>
<evidence type="ECO:0000256" key="8">
    <source>
        <dbReference type="ARBA" id="ARBA00023288"/>
    </source>
</evidence>
<accession>A0A2R5G5N3</accession>
<dbReference type="Proteomes" id="UP000241890">
    <property type="component" value="Unassembled WGS sequence"/>
</dbReference>
<dbReference type="PROSITE" id="PS51882">
    <property type="entry name" value="G_ALPHA"/>
    <property type="match status" value="1"/>
</dbReference>
<evidence type="ECO:0000256" key="6">
    <source>
        <dbReference type="ARBA" id="ARBA00023139"/>
    </source>
</evidence>
<keyword evidence="3 9" id="KW-0547">Nucleotide-binding</keyword>
<dbReference type="GO" id="GO:0046872">
    <property type="term" value="F:metal ion binding"/>
    <property type="evidence" value="ECO:0007669"/>
    <property type="project" value="UniProtKB-KW"/>
</dbReference>
<keyword evidence="8" id="KW-0449">Lipoprotein</keyword>
<evidence type="ECO:0000256" key="7">
    <source>
        <dbReference type="ARBA" id="ARBA00023224"/>
    </source>
</evidence>
<dbReference type="PRINTS" id="PR00318">
    <property type="entry name" value="GPROTEINA"/>
</dbReference>
<feature type="binding site" evidence="9">
    <location>
        <begin position="273"/>
        <end position="276"/>
    </location>
    <ligand>
        <name>GTP</name>
        <dbReference type="ChEBI" id="CHEBI:37565"/>
    </ligand>
</feature>
<evidence type="ECO:0000256" key="2">
    <source>
        <dbReference type="ARBA" id="ARBA00022723"/>
    </source>
</evidence>
<evidence type="ECO:0000256" key="3">
    <source>
        <dbReference type="ARBA" id="ARBA00022741"/>
    </source>
</evidence>
<feature type="binding site" evidence="9">
    <location>
        <begin position="46"/>
        <end position="51"/>
    </location>
    <ligand>
        <name>GTP</name>
        <dbReference type="ChEBI" id="CHEBI:37565"/>
    </ligand>
</feature>
<dbReference type="GO" id="GO:0003924">
    <property type="term" value="F:GTPase activity"/>
    <property type="evidence" value="ECO:0007669"/>
    <property type="project" value="InterPro"/>
</dbReference>
<evidence type="ECO:0000256" key="4">
    <source>
        <dbReference type="ARBA" id="ARBA00022842"/>
    </source>
</evidence>
<keyword evidence="5 9" id="KW-0342">GTP-binding</keyword>
<keyword evidence="1" id="KW-0519">Myristate</keyword>
<evidence type="ECO:0000313" key="11">
    <source>
        <dbReference type="EMBL" id="GBG26347.1"/>
    </source>
</evidence>
<dbReference type="EMBL" id="BEYU01000020">
    <property type="protein sequence ID" value="GBG26347.1"/>
    <property type="molecule type" value="Genomic_DNA"/>
</dbReference>
<keyword evidence="6" id="KW-0564">Palmitate</keyword>
<dbReference type="Gene3D" id="3.40.50.300">
    <property type="entry name" value="P-loop containing nucleotide triphosphate hydrolases"/>
    <property type="match status" value="1"/>
</dbReference>
<dbReference type="OrthoDB" id="5817230at2759"/>
<gene>
    <name evidence="11" type="ORF">FCC1311_025682</name>
</gene>
<evidence type="ECO:0000256" key="5">
    <source>
        <dbReference type="ARBA" id="ARBA00023134"/>
    </source>
</evidence>
<dbReference type="InParanoid" id="A0A2R5G5N3"/>
<dbReference type="FunFam" id="3.40.50.300:FF:003800">
    <property type="entry name" value="Guanine nucleotide-binding protein G(k) subunit alpha"/>
    <property type="match status" value="1"/>
</dbReference>
<dbReference type="Gene3D" id="1.10.400.10">
    <property type="entry name" value="GI Alpha 1, domain 2-like"/>
    <property type="match status" value="1"/>
</dbReference>
<dbReference type="InterPro" id="IPR011025">
    <property type="entry name" value="GproteinA_insert"/>
</dbReference>
<organism evidence="11 12">
    <name type="scientific">Hondaea fermentalgiana</name>
    <dbReference type="NCBI Taxonomy" id="2315210"/>
    <lineage>
        <taxon>Eukaryota</taxon>
        <taxon>Sar</taxon>
        <taxon>Stramenopiles</taxon>
        <taxon>Bigyra</taxon>
        <taxon>Labyrinthulomycetes</taxon>
        <taxon>Thraustochytrida</taxon>
        <taxon>Thraustochytriidae</taxon>
        <taxon>Hondaea</taxon>
    </lineage>
</organism>
<comment type="caution">
    <text evidence="11">The sequence shown here is derived from an EMBL/GenBank/DDBJ whole genome shotgun (WGS) entry which is preliminary data.</text>
</comment>
<evidence type="ECO:0000256" key="9">
    <source>
        <dbReference type="PIRSR" id="PIRSR601019-1"/>
    </source>
</evidence>
<dbReference type="SUPFAM" id="SSF52540">
    <property type="entry name" value="P-loop containing nucleoside triphosphate hydrolases"/>
    <property type="match status" value="1"/>
</dbReference>
<feature type="binding site" evidence="9">
    <location>
        <begin position="204"/>
        <end position="208"/>
    </location>
    <ligand>
        <name>GTP</name>
        <dbReference type="ChEBI" id="CHEBI:37565"/>
    </ligand>
</feature>
<dbReference type="CDD" id="cd00066">
    <property type="entry name" value="G-alpha"/>
    <property type="match status" value="1"/>
</dbReference>
<dbReference type="InterPro" id="IPR001019">
    <property type="entry name" value="Gprotein_alpha_su"/>
</dbReference>
<keyword evidence="4 10" id="KW-0460">Magnesium</keyword>
<feature type="binding site" evidence="10">
    <location>
        <position position="185"/>
    </location>
    <ligand>
        <name>Mg(2+)</name>
        <dbReference type="ChEBI" id="CHEBI:18420"/>
    </ligand>
</feature>
<keyword evidence="12" id="KW-1185">Reference proteome</keyword>
<keyword evidence="2 10" id="KW-0479">Metal-binding</keyword>
<dbReference type="InterPro" id="IPR027417">
    <property type="entry name" value="P-loop_NTPase"/>
</dbReference>
<dbReference type="SUPFAM" id="SSF47895">
    <property type="entry name" value="Transducin (alpha subunit), insertion domain"/>
    <property type="match status" value="1"/>
</dbReference>
<reference evidence="11 12" key="1">
    <citation type="submission" date="2017-12" db="EMBL/GenBank/DDBJ databases">
        <title>Sequencing, de novo assembly and annotation of complete genome of a new Thraustochytrid species, strain FCC1311.</title>
        <authorList>
            <person name="Sedici K."/>
            <person name="Godart F."/>
            <person name="Aiese Cigliano R."/>
            <person name="Sanseverino W."/>
            <person name="Barakat M."/>
            <person name="Ortet P."/>
            <person name="Marechal E."/>
            <person name="Cagnac O."/>
            <person name="Amato A."/>
        </authorList>
    </citation>
    <scope>NUCLEOTIDE SEQUENCE [LARGE SCALE GENOMIC DNA]</scope>
</reference>
<dbReference type="GO" id="GO:0001664">
    <property type="term" value="F:G protein-coupled receptor binding"/>
    <property type="evidence" value="ECO:0007669"/>
    <property type="project" value="TreeGrafter"/>
</dbReference>
<dbReference type="GO" id="GO:0031683">
    <property type="term" value="F:G-protein beta/gamma-subunit complex binding"/>
    <property type="evidence" value="ECO:0007669"/>
    <property type="project" value="InterPro"/>
</dbReference>
<dbReference type="Pfam" id="PF00503">
    <property type="entry name" value="G-alpha"/>
    <property type="match status" value="1"/>
</dbReference>
<evidence type="ECO:0000313" key="12">
    <source>
        <dbReference type="Proteomes" id="UP000241890"/>
    </source>
</evidence>
<dbReference type="PANTHER" id="PTHR10218:SF302">
    <property type="entry name" value="GUANINE NUCLEOTIDE-BINDING PROTEIN ALPHA-5 SUBUNIT"/>
    <property type="match status" value="1"/>
</dbReference>
<evidence type="ECO:0000256" key="10">
    <source>
        <dbReference type="PIRSR" id="PIRSR601019-2"/>
    </source>
</evidence>
<dbReference type="AlphaFoldDB" id="A0A2R5G5N3"/>
<dbReference type="GO" id="GO:0005525">
    <property type="term" value="F:GTP binding"/>
    <property type="evidence" value="ECO:0007669"/>
    <property type="project" value="UniProtKB-KW"/>
</dbReference>
<proteinExistence type="predicted"/>
<dbReference type="GO" id="GO:0007188">
    <property type="term" value="P:adenylate cyclase-modulating G protein-coupled receptor signaling pathway"/>
    <property type="evidence" value="ECO:0007669"/>
    <property type="project" value="TreeGrafter"/>
</dbReference>
<protein>
    <submittedName>
        <fullName evidence="11">Guanine nucleotide-binding protein subunit alpha</fullName>
    </submittedName>
</protein>
<name>A0A2R5G5N3_9STRA</name>
<dbReference type="GO" id="GO:0005834">
    <property type="term" value="C:heterotrimeric G-protein complex"/>
    <property type="evidence" value="ECO:0007669"/>
    <property type="project" value="TreeGrafter"/>
</dbReference>
<feature type="binding site" evidence="9">
    <location>
        <position position="343"/>
    </location>
    <ligand>
        <name>GTP</name>
        <dbReference type="ChEBI" id="CHEBI:37565"/>
    </ligand>
</feature>
<feature type="binding site" evidence="10">
    <location>
        <position position="50"/>
    </location>
    <ligand>
        <name>Mg(2+)</name>
        <dbReference type="ChEBI" id="CHEBI:18420"/>
    </ligand>
</feature>
<dbReference type="SMART" id="SM00275">
    <property type="entry name" value="G_alpha"/>
    <property type="match status" value="1"/>
</dbReference>
<evidence type="ECO:0000256" key="1">
    <source>
        <dbReference type="ARBA" id="ARBA00022707"/>
    </source>
</evidence>
<dbReference type="GO" id="GO:0005737">
    <property type="term" value="C:cytoplasm"/>
    <property type="evidence" value="ECO:0007669"/>
    <property type="project" value="TreeGrafter"/>
</dbReference>